<dbReference type="EMBL" id="CP032624">
    <property type="protein sequence ID" value="AYG03395.1"/>
    <property type="molecule type" value="Genomic_DNA"/>
</dbReference>
<dbReference type="Proteomes" id="UP000275069">
    <property type="component" value="Chromosome"/>
</dbReference>
<sequence>MTVAHPKRGITPVVALASGTAVLVTSEFLPAGVLPTIARHLDVSVGVAGWAVAVTAIAGAITAPTIAGVLPRADRQRVLVALLIAGVLADVIVALAPSFAVLLVGRLLLGIALSGFWAFAFGVGIQAAPGRDRLVSTGLSFGVSFATVLGVPVGATVADAIGWRAAFWGAAGLTAFAAVAVAALLPSTPAQPSAGFRMMGEAIVRPRLMFGILFIALAAFGNFVAYPYIRLAIDRVDPSITSPLLVGWGIGGLIGTLVAGALASRLRALAGVTPILLAAALLVTGFATTTPWLIVGAIAWGFAFNIVPVLGTLWVTRAEPHHAESAVSLSVTAFQVAITAGAAIGGALVDASGVQPAFVVGAVAAVAAGVGFAVVRPRRA</sequence>
<feature type="transmembrane region" description="Helical" evidence="6">
    <location>
        <begin position="293"/>
        <end position="315"/>
    </location>
</feature>
<dbReference type="KEGG" id="gry:D7I44_07520"/>
<evidence type="ECO:0000256" key="5">
    <source>
        <dbReference type="ARBA" id="ARBA00023136"/>
    </source>
</evidence>
<evidence type="ECO:0000259" key="7">
    <source>
        <dbReference type="PROSITE" id="PS50850"/>
    </source>
</evidence>
<organism evidence="8 9">
    <name type="scientific">Gryllotalpicola protaetiae</name>
    <dbReference type="NCBI Taxonomy" id="2419771"/>
    <lineage>
        <taxon>Bacteria</taxon>
        <taxon>Bacillati</taxon>
        <taxon>Actinomycetota</taxon>
        <taxon>Actinomycetes</taxon>
        <taxon>Micrococcales</taxon>
        <taxon>Microbacteriaceae</taxon>
        <taxon>Gryllotalpicola</taxon>
    </lineage>
</organism>
<gene>
    <name evidence="8" type="ORF">D7I44_07520</name>
</gene>
<feature type="transmembrane region" description="Helical" evidence="6">
    <location>
        <begin position="12"/>
        <end position="33"/>
    </location>
</feature>
<dbReference type="SUPFAM" id="SSF103473">
    <property type="entry name" value="MFS general substrate transporter"/>
    <property type="match status" value="1"/>
</dbReference>
<feature type="transmembrane region" description="Helical" evidence="6">
    <location>
        <begin position="208"/>
        <end position="229"/>
    </location>
</feature>
<feature type="transmembrane region" description="Helical" evidence="6">
    <location>
        <begin position="134"/>
        <end position="153"/>
    </location>
</feature>
<dbReference type="Gene3D" id="1.20.1250.20">
    <property type="entry name" value="MFS general substrate transporter like domains"/>
    <property type="match status" value="1"/>
</dbReference>
<dbReference type="CDD" id="cd17324">
    <property type="entry name" value="MFS_NepI_like"/>
    <property type="match status" value="1"/>
</dbReference>
<evidence type="ECO:0000256" key="3">
    <source>
        <dbReference type="ARBA" id="ARBA00022692"/>
    </source>
</evidence>
<dbReference type="AlphaFoldDB" id="A0A387BHA0"/>
<accession>A0A387BHA0</accession>
<protein>
    <submittedName>
        <fullName evidence="8">MFS transporter</fullName>
    </submittedName>
</protein>
<dbReference type="GO" id="GO:0022857">
    <property type="term" value="F:transmembrane transporter activity"/>
    <property type="evidence" value="ECO:0007669"/>
    <property type="project" value="InterPro"/>
</dbReference>
<feature type="transmembrane region" description="Helical" evidence="6">
    <location>
        <begin position="269"/>
        <end position="287"/>
    </location>
</feature>
<proteinExistence type="predicted"/>
<keyword evidence="5 6" id="KW-0472">Membrane</keyword>
<name>A0A387BHA0_9MICO</name>
<evidence type="ECO:0000256" key="6">
    <source>
        <dbReference type="SAM" id="Phobius"/>
    </source>
</evidence>
<dbReference type="Pfam" id="PF07690">
    <property type="entry name" value="MFS_1"/>
    <property type="match status" value="1"/>
</dbReference>
<evidence type="ECO:0000256" key="1">
    <source>
        <dbReference type="ARBA" id="ARBA00004651"/>
    </source>
</evidence>
<dbReference type="GO" id="GO:0005886">
    <property type="term" value="C:plasma membrane"/>
    <property type="evidence" value="ECO:0007669"/>
    <property type="project" value="UniProtKB-SubCell"/>
</dbReference>
<dbReference type="InterPro" id="IPR020846">
    <property type="entry name" value="MFS_dom"/>
</dbReference>
<feature type="transmembrane region" description="Helical" evidence="6">
    <location>
        <begin position="78"/>
        <end position="101"/>
    </location>
</feature>
<feature type="domain" description="Major facilitator superfamily (MFS) profile" evidence="7">
    <location>
        <begin position="12"/>
        <end position="380"/>
    </location>
</feature>
<feature type="transmembrane region" description="Helical" evidence="6">
    <location>
        <begin position="327"/>
        <end position="349"/>
    </location>
</feature>
<dbReference type="InterPro" id="IPR036259">
    <property type="entry name" value="MFS_trans_sf"/>
</dbReference>
<feature type="transmembrane region" description="Helical" evidence="6">
    <location>
        <begin position="107"/>
        <end position="127"/>
    </location>
</feature>
<evidence type="ECO:0000256" key="4">
    <source>
        <dbReference type="ARBA" id="ARBA00022989"/>
    </source>
</evidence>
<keyword evidence="3 6" id="KW-0812">Transmembrane</keyword>
<evidence type="ECO:0000256" key="2">
    <source>
        <dbReference type="ARBA" id="ARBA00022475"/>
    </source>
</evidence>
<keyword evidence="4 6" id="KW-1133">Transmembrane helix</keyword>
<dbReference type="PANTHER" id="PTHR43124:SF5">
    <property type="entry name" value="PURINE RIBONUCLEOSIDE EFFLUX PUMP NEPI"/>
    <property type="match status" value="1"/>
</dbReference>
<feature type="transmembrane region" description="Helical" evidence="6">
    <location>
        <begin position="241"/>
        <end position="262"/>
    </location>
</feature>
<dbReference type="PROSITE" id="PS50850">
    <property type="entry name" value="MFS"/>
    <property type="match status" value="1"/>
</dbReference>
<feature type="transmembrane region" description="Helical" evidence="6">
    <location>
        <begin position="355"/>
        <end position="375"/>
    </location>
</feature>
<evidence type="ECO:0000313" key="8">
    <source>
        <dbReference type="EMBL" id="AYG03395.1"/>
    </source>
</evidence>
<keyword evidence="9" id="KW-1185">Reference proteome</keyword>
<dbReference type="PANTHER" id="PTHR43124">
    <property type="entry name" value="PURINE EFFLUX PUMP PBUE"/>
    <property type="match status" value="1"/>
</dbReference>
<evidence type="ECO:0000313" key="9">
    <source>
        <dbReference type="Proteomes" id="UP000275069"/>
    </source>
</evidence>
<dbReference type="InterPro" id="IPR011701">
    <property type="entry name" value="MFS"/>
</dbReference>
<keyword evidence="2" id="KW-1003">Cell membrane</keyword>
<feature type="transmembrane region" description="Helical" evidence="6">
    <location>
        <begin position="45"/>
        <end position="66"/>
    </location>
</feature>
<dbReference type="OrthoDB" id="9814237at2"/>
<comment type="subcellular location">
    <subcellularLocation>
        <location evidence="1">Cell membrane</location>
        <topology evidence="1">Multi-pass membrane protein</topology>
    </subcellularLocation>
</comment>
<reference evidence="8 9" key="1">
    <citation type="submission" date="2018-09" db="EMBL/GenBank/DDBJ databases">
        <title>Genome sequencing of strain 2DFW10M-5.</title>
        <authorList>
            <person name="Heo J."/>
            <person name="Kim S.-J."/>
            <person name="Kwon S.-W."/>
        </authorList>
    </citation>
    <scope>NUCLEOTIDE SEQUENCE [LARGE SCALE GENOMIC DNA]</scope>
    <source>
        <strain evidence="8 9">2DFW10M-5</strain>
    </source>
</reference>
<feature type="transmembrane region" description="Helical" evidence="6">
    <location>
        <begin position="165"/>
        <end position="187"/>
    </location>
</feature>
<dbReference type="InterPro" id="IPR050189">
    <property type="entry name" value="MFS_Efflux_Transporters"/>
</dbReference>